<dbReference type="STRING" id="1353158.SAMN04488587_1761"/>
<sequence length="64" mass="7348">MADTLGNMVDAYKYEYLLSNVVLYKPQKGNDPAVVFSSIVNDDGTIKRRRLYRIYSGHGYNRSN</sequence>
<organism evidence="1 2">
    <name type="scientific">Methanococcoides vulcani</name>
    <dbReference type="NCBI Taxonomy" id="1353158"/>
    <lineage>
        <taxon>Archaea</taxon>
        <taxon>Methanobacteriati</taxon>
        <taxon>Methanobacteriota</taxon>
        <taxon>Stenosarchaea group</taxon>
        <taxon>Methanomicrobia</taxon>
        <taxon>Methanosarcinales</taxon>
        <taxon>Methanosarcinaceae</taxon>
        <taxon>Methanococcoides</taxon>
    </lineage>
</organism>
<proteinExistence type="predicted"/>
<dbReference type="EMBL" id="FOHQ01000005">
    <property type="protein sequence ID" value="SES96654.1"/>
    <property type="molecule type" value="Genomic_DNA"/>
</dbReference>
<gene>
    <name evidence="1" type="ORF">SAMN04488587_1761</name>
</gene>
<reference evidence="2" key="1">
    <citation type="submission" date="2016-10" db="EMBL/GenBank/DDBJ databases">
        <authorList>
            <person name="Varghese N."/>
            <person name="Submissions S."/>
        </authorList>
    </citation>
    <scope>NUCLEOTIDE SEQUENCE [LARGE SCALE GENOMIC DNA]</scope>
    <source>
        <strain evidence="2">SLH 33</strain>
    </source>
</reference>
<protein>
    <submittedName>
        <fullName evidence="1">Uncharacterized protein</fullName>
    </submittedName>
</protein>
<accession>A0A1I0AQQ0</accession>
<evidence type="ECO:0000313" key="1">
    <source>
        <dbReference type="EMBL" id="SES96654.1"/>
    </source>
</evidence>
<dbReference type="RefSeq" id="WP_091690227.1">
    <property type="nucleotide sequence ID" value="NZ_CAAGSJ010000006.1"/>
</dbReference>
<name>A0A1I0AQQ0_9EURY</name>
<dbReference type="OrthoDB" id="139525at2157"/>
<dbReference type="AlphaFoldDB" id="A0A1I0AQQ0"/>
<dbReference type="Proteomes" id="UP000243338">
    <property type="component" value="Unassembled WGS sequence"/>
</dbReference>
<keyword evidence="2" id="KW-1185">Reference proteome</keyword>
<evidence type="ECO:0000313" key="2">
    <source>
        <dbReference type="Proteomes" id="UP000243338"/>
    </source>
</evidence>